<accession>A0ABP9CBR8</accession>
<reference evidence="6" key="1">
    <citation type="journal article" date="2019" name="Int. J. Syst. Evol. Microbiol.">
        <title>The Global Catalogue of Microorganisms (GCM) 10K type strain sequencing project: providing services to taxonomists for standard genome sequencing and annotation.</title>
        <authorList>
            <consortium name="The Broad Institute Genomics Platform"/>
            <consortium name="The Broad Institute Genome Sequencing Center for Infectious Disease"/>
            <person name="Wu L."/>
            <person name="Ma J."/>
        </authorList>
    </citation>
    <scope>NUCLEOTIDE SEQUENCE [LARGE SCALE GENOMIC DNA]</scope>
    <source>
        <strain evidence="6">JCM 18542</strain>
    </source>
</reference>
<evidence type="ECO:0000313" key="6">
    <source>
        <dbReference type="Proteomes" id="UP001500839"/>
    </source>
</evidence>
<evidence type="ECO:0000256" key="1">
    <source>
        <dbReference type="SAM" id="MobiDB-lite"/>
    </source>
</evidence>
<dbReference type="NCBIfam" id="TIGR00996">
    <property type="entry name" value="Mtu_fam_mce"/>
    <property type="match status" value="1"/>
</dbReference>
<keyword evidence="2" id="KW-1133">Transmembrane helix</keyword>
<dbReference type="EMBL" id="BAABKQ010000001">
    <property type="protein sequence ID" value="GAA4806845.1"/>
    <property type="molecule type" value="Genomic_DNA"/>
</dbReference>
<dbReference type="Pfam" id="PF02470">
    <property type="entry name" value="MlaD"/>
    <property type="match status" value="1"/>
</dbReference>
<feature type="domain" description="Mammalian cell entry C-terminal" evidence="4">
    <location>
        <begin position="117"/>
        <end position="299"/>
    </location>
</feature>
<feature type="region of interest" description="Disordered" evidence="1">
    <location>
        <begin position="314"/>
        <end position="333"/>
    </location>
</feature>
<dbReference type="RefSeq" id="WP_345602128.1">
    <property type="nucleotide sequence ID" value="NZ_BAABKQ010000001.1"/>
</dbReference>
<dbReference type="PRINTS" id="PR01782">
    <property type="entry name" value="MCEVIRFACTOR"/>
</dbReference>
<dbReference type="InterPro" id="IPR024516">
    <property type="entry name" value="Mce_C"/>
</dbReference>
<feature type="transmembrane region" description="Helical" evidence="2">
    <location>
        <begin position="7"/>
        <end position="28"/>
    </location>
</feature>
<keyword evidence="2" id="KW-0812">Transmembrane</keyword>
<evidence type="ECO:0000259" key="3">
    <source>
        <dbReference type="Pfam" id="PF02470"/>
    </source>
</evidence>
<name>A0ABP9CBR8_9ACTN</name>
<dbReference type="InterPro" id="IPR005693">
    <property type="entry name" value="Mce"/>
</dbReference>
<keyword evidence="6" id="KW-1185">Reference proteome</keyword>
<dbReference type="Pfam" id="PF11887">
    <property type="entry name" value="Mce4_CUP1"/>
    <property type="match status" value="1"/>
</dbReference>
<gene>
    <name evidence="5" type="ORF">GCM10023353_07650</name>
</gene>
<keyword evidence="2" id="KW-0472">Membrane</keyword>
<sequence length="333" mass="36195">MTIRRNPILTGLIGILMVVLLAVASFSFKSLPFIGADPVYHAEFAEAAGLKEGNEVRVAGVKAGQVTGVELDGDKVLVAFRVTDTWVGDQSTASIQIKTLLGSKYLALDPRGSERADPDITIPLSRTSSPYDVVEALSDAAESVGEIDSAQLAQSMQVLSEAFANTPEHVQSALDGVTRLSQTIASRDQEIRHLFDATRQTSQILADRNQEFEQILAHSADLLEEFNARRDAIHRLLVRTQDLSTQLRGLVADNQEQIGPALTQLQQVVDLLQKNQDNIDKALVQAPVFYRLFNNSLGNGRWWDTIVGNVVPPGLPDVPSPREPVRNLGGGGN</sequence>
<evidence type="ECO:0000259" key="4">
    <source>
        <dbReference type="Pfam" id="PF11887"/>
    </source>
</evidence>
<dbReference type="InterPro" id="IPR003399">
    <property type="entry name" value="Mce/MlaD"/>
</dbReference>
<evidence type="ECO:0000313" key="5">
    <source>
        <dbReference type="EMBL" id="GAA4806845.1"/>
    </source>
</evidence>
<dbReference type="PANTHER" id="PTHR33371">
    <property type="entry name" value="INTERMEMBRANE PHOSPHOLIPID TRANSPORT SYSTEM BINDING PROTEIN MLAD-RELATED"/>
    <property type="match status" value="1"/>
</dbReference>
<dbReference type="Proteomes" id="UP001500839">
    <property type="component" value="Unassembled WGS sequence"/>
</dbReference>
<dbReference type="PANTHER" id="PTHR33371:SF18">
    <property type="entry name" value="MCE-FAMILY PROTEIN MCE3C"/>
    <property type="match status" value="1"/>
</dbReference>
<organism evidence="5 6">
    <name type="scientific">Tomitella cavernea</name>
    <dbReference type="NCBI Taxonomy" id="1387982"/>
    <lineage>
        <taxon>Bacteria</taxon>
        <taxon>Bacillati</taxon>
        <taxon>Actinomycetota</taxon>
        <taxon>Actinomycetes</taxon>
        <taxon>Mycobacteriales</taxon>
        <taxon>Tomitella</taxon>
    </lineage>
</organism>
<protein>
    <submittedName>
        <fullName evidence="5">MCE family protein</fullName>
    </submittedName>
</protein>
<proteinExistence type="predicted"/>
<feature type="domain" description="Mce/MlaD" evidence="3">
    <location>
        <begin position="39"/>
        <end position="110"/>
    </location>
</feature>
<dbReference type="InterPro" id="IPR052336">
    <property type="entry name" value="MlaD_Phospholipid_Transporter"/>
</dbReference>
<comment type="caution">
    <text evidence="5">The sequence shown here is derived from an EMBL/GenBank/DDBJ whole genome shotgun (WGS) entry which is preliminary data.</text>
</comment>
<evidence type="ECO:0000256" key="2">
    <source>
        <dbReference type="SAM" id="Phobius"/>
    </source>
</evidence>